<evidence type="ECO:0000313" key="3">
    <source>
        <dbReference type="EMBL" id="MBC2604947.1"/>
    </source>
</evidence>
<evidence type="ECO:0000259" key="1">
    <source>
        <dbReference type="Pfam" id="PF05292"/>
    </source>
</evidence>
<dbReference type="Pfam" id="PF05292">
    <property type="entry name" value="MCD"/>
    <property type="match status" value="1"/>
</dbReference>
<feature type="domain" description="Malonyl-CoA decarboxylase C-terminal" evidence="1">
    <location>
        <begin position="185"/>
        <end position="443"/>
    </location>
</feature>
<organism evidence="3 4">
    <name type="scientific">Pelagicoccus albus</name>
    <dbReference type="NCBI Taxonomy" id="415222"/>
    <lineage>
        <taxon>Bacteria</taxon>
        <taxon>Pseudomonadati</taxon>
        <taxon>Verrucomicrobiota</taxon>
        <taxon>Opitutia</taxon>
        <taxon>Puniceicoccales</taxon>
        <taxon>Pelagicoccaceae</taxon>
        <taxon>Pelagicoccus</taxon>
    </lineage>
</organism>
<feature type="domain" description="Malonyl-CoA decarboxylase N-terminal" evidence="2">
    <location>
        <begin position="95"/>
        <end position="182"/>
    </location>
</feature>
<proteinExistence type="predicted"/>
<reference evidence="3 4" key="1">
    <citation type="submission" date="2020-07" db="EMBL/GenBank/DDBJ databases">
        <authorList>
            <person name="Feng X."/>
        </authorList>
    </citation>
    <scope>NUCLEOTIDE SEQUENCE [LARGE SCALE GENOMIC DNA]</scope>
    <source>
        <strain evidence="3 4">JCM23202</strain>
    </source>
</reference>
<dbReference type="InterPro" id="IPR007956">
    <property type="entry name" value="Malonyl_CoA_deC_C"/>
</dbReference>
<dbReference type="InterPro" id="IPR038917">
    <property type="entry name" value="Malonyl_CoA_deC"/>
</dbReference>
<dbReference type="PANTHER" id="PTHR28641:SF1">
    <property type="entry name" value="MALONYL-COA DECARBOXYLASE, MITOCHONDRIAL"/>
    <property type="match status" value="1"/>
</dbReference>
<gene>
    <name evidence="3" type="ORF">H5P27_02715</name>
</gene>
<dbReference type="GO" id="GO:0050080">
    <property type="term" value="F:malonyl-CoA decarboxylase activity"/>
    <property type="evidence" value="ECO:0007669"/>
    <property type="project" value="InterPro"/>
</dbReference>
<dbReference type="InterPro" id="IPR038351">
    <property type="entry name" value="MCD_N_sf"/>
</dbReference>
<dbReference type="Pfam" id="PF17408">
    <property type="entry name" value="MCD_N"/>
    <property type="match status" value="1"/>
</dbReference>
<keyword evidence="4" id="KW-1185">Reference proteome</keyword>
<sequence length="474" mass="54194">MPKNTEEEEKGKEGIFERSWSKLGSAWWEIFRVSKKSQHSVELDPDDWRSQIEACLSKQGGEVSARKRAADLARSYLSFSPEQRLEFLTILSREYGADGDLVEGAVEALKNAKEEADIETARHDLRLALEPARVKLLREFNTLHSGPRFLVELRSELLSLKKEHPHLAPLEMDLKELLKSWFDVGFLELQSINWNSPASLLEKLSRYEAVHRVRGWSDLKNRLDTDRRCFAFFHPCMKDEPLIFIEVALVKGLSDQIQALLNEKAVVLESDEADTAIFYSISNAQKGLVGISFGNFLIKQVVNLLRRDLPNLKQFATLSPIPGFLKWFQSELASGEFRLLPSELKVLGKLIGDEEPIPFVAKTLESTRWSRDEKLSEALKPILLRNCAHYLLQVKRRKMQTAANPVAHFHISNGARMEQLNWMGDTSLKGLQESAGIMINYLYRLDRIEDYHEDYSSKGKINASKKVLSLQTKK</sequence>
<dbReference type="PANTHER" id="PTHR28641">
    <property type="match status" value="1"/>
</dbReference>
<dbReference type="InterPro" id="IPR035372">
    <property type="entry name" value="MCD_N"/>
</dbReference>
<name>A0A7X1B3K2_9BACT</name>
<comment type="caution">
    <text evidence="3">The sequence shown here is derived from an EMBL/GenBank/DDBJ whole genome shotgun (WGS) entry which is preliminary data.</text>
</comment>
<dbReference type="AlphaFoldDB" id="A0A7X1B3K2"/>
<evidence type="ECO:0000313" key="4">
    <source>
        <dbReference type="Proteomes" id="UP000526501"/>
    </source>
</evidence>
<dbReference type="RefSeq" id="WP_185658837.1">
    <property type="nucleotide sequence ID" value="NZ_CAWPOO010000005.1"/>
</dbReference>
<dbReference type="InterPro" id="IPR042303">
    <property type="entry name" value="Malonyl_CoA_deC_C_sf"/>
</dbReference>
<accession>A0A7X1B3K2</accession>
<dbReference type="Gene3D" id="3.40.630.150">
    <property type="entry name" value="Malonyl-CoA decarboxylase, catalytic domain"/>
    <property type="match status" value="1"/>
</dbReference>
<protein>
    <submittedName>
        <fullName evidence="3">Malonyl-CoA decarboxylase</fullName>
    </submittedName>
</protein>
<dbReference type="GO" id="GO:0006633">
    <property type="term" value="P:fatty acid biosynthetic process"/>
    <property type="evidence" value="ECO:0007669"/>
    <property type="project" value="InterPro"/>
</dbReference>
<dbReference type="Proteomes" id="UP000526501">
    <property type="component" value="Unassembled WGS sequence"/>
</dbReference>
<dbReference type="Gene3D" id="1.20.140.90">
    <property type="entry name" value="Malonyl-CoA decarboxylase, oligemerization domain"/>
    <property type="match status" value="1"/>
</dbReference>
<evidence type="ECO:0000259" key="2">
    <source>
        <dbReference type="Pfam" id="PF17408"/>
    </source>
</evidence>
<dbReference type="EMBL" id="JACHVC010000005">
    <property type="protein sequence ID" value="MBC2604947.1"/>
    <property type="molecule type" value="Genomic_DNA"/>
</dbReference>